<evidence type="ECO:0000259" key="3">
    <source>
        <dbReference type="Pfam" id="PF12660"/>
    </source>
</evidence>
<dbReference type="PANTHER" id="PTHR15496:SF2">
    <property type="entry name" value="GENERAL TRANSCRIPTION FACTOR 3C POLYPEPTIDE 4"/>
    <property type="match status" value="1"/>
</dbReference>
<dbReference type="Proteomes" id="UP001316803">
    <property type="component" value="Unassembled WGS sequence"/>
</dbReference>
<evidence type="ECO:0000256" key="1">
    <source>
        <dbReference type="SAM" id="MobiDB-lite"/>
    </source>
</evidence>
<accession>A0AAN8F2I4</accession>
<name>A0AAN8F2I4_9EURO</name>
<evidence type="ECO:0000259" key="2">
    <source>
        <dbReference type="Pfam" id="PF12657"/>
    </source>
</evidence>
<feature type="compositionally biased region" description="Low complexity" evidence="1">
    <location>
        <begin position="303"/>
        <end position="321"/>
    </location>
</feature>
<organism evidence="4 5">
    <name type="scientific">Knufia fluminis</name>
    <dbReference type="NCBI Taxonomy" id="191047"/>
    <lineage>
        <taxon>Eukaryota</taxon>
        <taxon>Fungi</taxon>
        <taxon>Dikarya</taxon>
        <taxon>Ascomycota</taxon>
        <taxon>Pezizomycotina</taxon>
        <taxon>Eurotiomycetes</taxon>
        <taxon>Chaetothyriomycetidae</taxon>
        <taxon>Chaetothyriales</taxon>
        <taxon>Trichomeriaceae</taxon>
        <taxon>Knufia</taxon>
    </lineage>
</organism>
<keyword evidence="5" id="KW-1185">Reference proteome</keyword>
<feature type="region of interest" description="Disordered" evidence="1">
    <location>
        <begin position="303"/>
        <end position="328"/>
    </location>
</feature>
<evidence type="ECO:0000313" key="5">
    <source>
        <dbReference type="Proteomes" id="UP001316803"/>
    </source>
</evidence>
<dbReference type="GO" id="GO:0006384">
    <property type="term" value="P:transcription initiation at RNA polymerase III promoter"/>
    <property type="evidence" value="ECO:0007669"/>
    <property type="project" value="InterPro"/>
</dbReference>
<feature type="domain" description="Transcription factor IIIC 90kDa subunit N-terminal" evidence="2">
    <location>
        <begin position="301"/>
        <end position="409"/>
    </location>
</feature>
<dbReference type="EMBL" id="JAKLMC020000007">
    <property type="protein sequence ID" value="KAK5955198.1"/>
    <property type="molecule type" value="Genomic_DNA"/>
</dbReference>
<evidence type="ECO:0008006" key="6">
    <source>
        <dbReference type="Google" id="ProtNLM"/>
    </source>
</evidence>
<dbReference type="PANTHER" id="PTHR15496">
    <property type="entry name" value="GENERAL TRANSCRIPTION FACTOR 3C POLYPEPTIDE 4 FAMILY"/>
    <property type="match status" value="1"/>
</dbReference>
<dbReference type="Pfam" id="PF12657">
    <property type="entry name" value="TFIIIC_delta"/>
    <property type="match status" value="2"/>
</dbReference>
<dbReference type="Pfam" id="PF12660">
    <property type="entry name" value="zf-TFIIIC"/>
    <property type="match status" value="1"/>
</dbReference>
<proteinExistence type="predicted"/>
<feature type="domain" description="Transcription factor IIIC putative zinc-finger" evidence="3">
    <location>
        <begin position="515"/>
        <end position="599"/>
    </location>
</feature>
<feature type="domain" description="Transcription factor IIIC 90kDa subunit N-terminal" evidence="2">
    <location>
        <begin position="27"/>
        <end position="262"/>
    </location>
</feature>
<dbReference type="GO" id="GO:0000127">
    <property type="term" value="C:transcription factor TFIIIC complex"/>
    <property type="evidence" value="ECO:0007669"/>
    <property type="project" value="InterPro"/>
</dbReference>
<dbReference type="AlphaFoldDB" id="A0AAN8F2I4"/>
<reference evidence="4 5" key="1">
    <citation type="submission" date="2022-12" db="EMBL/GenBank/DDBJ databases">
        <title>Genomic features and morphological characterization of a novel Knufia sp. strain isolated from spacecraft assembly facility.</title>
        <authorList>
            <person name="Teixeira M."/>
            <person name="Chander A.M."/>
            <person name="Stajich J.E."/>
            <person name="Venkateswaran K."/>
        </authorList>
    </citation>
    <scope>NUCLEOTIDE SEQUENCE [LARGE SCALE GENOMIC DNA]</scope>
    <source>
        <strain evidence="4 5">FJI-L2-BK-P2</strain>
    </source>
</reference>
<dbReference type="InterPro" id="IPR024761">
    <property type="entry name" value="TFIIIC_delta_N"/>
</dbReference>
<dbReference type="InterPro" id="IPR024764">
    <property type="entry name" value="TFIIIC_Znf"/>
</dbReference>
<sequence length="601" mass="67184">MAEENNLNQAKEVVLGAYPSCEDCLAWSDDGLAVACGQNVYILNKTLKRSLTSSQVSEQWSSIAVRTDRFNQDEWPEQSLASLHHLSIGEEQSESVVVGLSWSWPGLGFHRRSVLAVLTSNLILSIWETDGSQCGWRRTCILNQHLPRHDPIQTSQDGTSRTRRRLRIRAFAWSQPLLTSPTARWGDHYIAVVDDDNNFTLLSINKRADEGHGQWSIIPICTTVVASSVLPTEIVERPTNLQRMIVEQSPVKRMAINPWHIQYAPAGTDSTPYKAESSVRCEWFHNSRMLELSIEISSEHSGVTGTVDSLSSTSSQPTPSSEAGDHVDRKLQDAEIVHSATDRPEWHEALKQPSTEFDRQNHLDGLFRVRFWGLAKSPNDQAEAACITIHPWDTYEYTSAVHEKSRIIFRRLSTSNRVPADAHRSEDDVLESISKFIARVLSGDEEPQSALDAKLLQAFYAWASLEPERAEIQRLLGKQRRDRIGTTNSADDVQVSRAQTPSDLQPEFVAPRGADMCGLCGSQIPFTTTTAVARCQSGHPFSRCSLSLLSIQEPGISKYCAVCERQFLDISKLGPQSGQSVLVQLFDEFDTCPYCDGKYRG</sequence>
<gene>
    <name evidence="4" type="ORF">OHC33_003878</name>
</gene>
<evidence type="ECO:0000313" key="4">
    <source>
        <dbReference type="EMBL" id="KAK5955198.1"/>
    </source>
</evidence>
<dbReference type="InterPro" id="IPR044230">
    <property type="entry name" value="GTF3C4"/>
</dbReference>
<comment type="caution">
    <text evidence="4">The sequence shown here is derived from an EMBL/GenBank/DDBJ whole genome shotgun (WGS) entry which is preliminary data.</text>
</comment>
<protein>
    <recommendedName>
        <fullName evidence="6">Transcription factor IIIC putative zinc-finger domain-containing protein</fullName>
    </recommendedName>
</protein>
<dbReference type="GO" id="GO:0004402">
    <property type="term" value="F:histone acetyltransferase activity"/>
    <property type="evidence" value="ECO:0007669"/>
    <property type="project" value="InterPro"/>
</dbReference>